<proteinExistence type="predicted"/>
<evidence type="ECO:0000313" key="1">
    <source>
        <dbReference type="EMBL" id="MBX58928.1"/>
    </source>
</evidence>
<organism evidence="1">
    <name type="scientific">Rhizophora mucronata</name>
    <name type="common">Asiatic mangrove</name>
    <dbReference type="NCBI Taxonomy" id="61149"/>
    <lineage>
        <taxon>Eukaryota</taxon>
        <taxon>Viridiplantae</taxon>
        <taxon>Streptophyta</taxon>
        <taxon>Embryophyta</taxon>
        <taxon>Tracheophyta</taxon>
        <taxon>Spermatophyta</taxon>
        <taxon>Magnoliopsida</taxon>
        <taxon>eudicotyledons</taxon>
        <taxon>Gunneridae</taxon>
        <taxon>Pentapetalae</taxon>
        <taxon>rosids</taxon>
        <taxon>fabids</taxon>
        <taxon>Malpighiales</taxon>
        <taxon>Rhizophoraceae</taxon>
        <taxon>Rhizophora</taxon>
    </lineage>
</organism>
<dbReference type="AlphaFoldDB" id="A0A2P2PW09"/>
<sequence length="52" mass="5999">MTSIIDVQKQPFQEPNYSSYKLVTMNQRCLQILITVNIKIAITASELVWQIS</sequence>
<reference evidence="1" key="1">
    <citation type="submission" date="2018-02" db="EMBL/GenBank/DDBJ databases">
        <title>Rhizophora mucronata_Transcriptome.</title>
        <authorList>
            <person name="Meera S.P."/>
            <person name="Sreeshan A."/>
            <person name="Augustine A."/>
        </authorList>
    </citation>
    <scope>NUCLEOTIDE SEQUENCE</scope>
    <source>
        <tissue evidence="1">Leaf</tissue>
    </source>
</reference>
<name>A0A2P2PW09_RHIMU</name>
<accession>A0A2P2PW09</accession>
<dbReference type="EMBL" id="GGEC01078444">
    <property type="protein sequence ID" value="MBX58928.1"/>
    <property type="molecule type" value="Transcribed_RNA"/>
</dbReference>
<protein>
    <submittedName>
        <fullName evidence="1">Uncharacterized protein</fullName>
    </submittedName>
</protein>